<dbReference type="InterPro" id="IPR011701">
    <property type="entry name" value="MFS"/>
</dbReference>
<feature type="transmembrane region" description="Helical" evidence="5">
    <location>
        <begin position="331"/>
        <end position="352"/>
    </location>
</feature>
<evidence type="ECO:0000256" key="5">
    <source>
        <dbReference type="SAM" id="Phobius"/>
    </source>
</evidence>
<feature type="transmembrane region" description="Helical" evidence="5">
    <location>
        <begin position="12"/>
        <end position="33"/>
    </location>
</feature>
<accession>A0A2M8QET2</accession>
<evidence type="ECO:0000259" key="6">
    <source>
        <dbReference type="PROSITE" id="PS50850"/>
    </source>
</evidence>
<keyword evidence="2 5" id="KW-0812">Transmembrane</keyword>
<evidence type="ECO:0000313" key="7">
    <source>
        <dbReference type="EMBL" id="PJF48310.1"/>
    </source>
</evidence>
<comment type="subcellular location">
    <subcellularLocation>
        <location evidence="1">Cell membrane</location>
        <topology evidence="1">Multi-pass membrane protein</topology>
    </subcellularLocation>
</comment>
<feature type="transmembrane region" description="Helical" evidence="5">
    <location>
        <begin position="403"/>
        <end position="425"/>
    </location>
</feature>
<protein>
    <recommendedName>
        <fullName evidence="6">Major facilitator superfamily (MFS) profile domain-containing protein</fullName>
    </recommendedName>
</protein>
<evidence type="ECO:0000256" key="3">
    <source>
        <dbReference type="ARBA" id="ARBA00022989"/>
    </source>
</evidence>
<gene>
    <name evidence="7" type="ORF">CUN48_04245</name>
</gene>
<dbReference type="Pfam" id="PF07690">
    <property type="entry name" value="MFS_1"/>
    <property type="match status" value="2"/>
</dbReference>
<feature type="transmembrane region" description="Helical" evidence="5">
    <location>
        <begin position="278"/>
        <end position="300"/>
    </location>
</feature>
<dbReference type="GO" id="GO:0005886">
    <property type="term" value="C:plasma membrane"/>
    <property type="evidence" value="ECO:0007669"/>
    <property type="project" value="UniProtKB-SubCell"/>
</dbReference>
<dbReference type="PROSITE" id="PS50850">
    <property type="entry name" value="MFS"/>
    <property type="match status" value="1"/>
</dbReference>
<dbReference type="Gene3D" id="1.20.1250.20">
    <property type="entry name" value="MFS general substrate transporter like domains"/>
    <property type="match status" value="2"/>
</dbReference>
<sequence>MAPHSATEARLTLLRLAAIVAISFGLTLISSTLEPALLGSKIIALVPDRSADAAVFGAVTFGGLLVAVFTQPLVGAWSDRANTQLGRRRPFMQAGAVGVVAGLILIVAADSLVLLAIGLLLTQLGANSVLASWQPVIAEGVPQAQRGLAAGFKAGFDLLAAIVGRLTAAELVRLQPEWGSAALYAAIAVPIAGLLLTLFAAMWAMGVDRSPPKAEAPLTLAGTLRQAFTVDVRAYPAFGWWFANRVLFWAGAIGSSVFLLFAARDVFGMSEAEAQRVIGRLIVVLGVALGLVILPAGWLADRIGRRPMVIVAGLMAAAGAAFAVVNFNLILPAAILIGAGTGVYLSSSVALINDIVPKADAARHLGVANIATASGSALARLGGGALISGLNHVSGSSVMGYQALYAVVALFFLLSAVVMALAPAARPTSSPSRARASATAAD</sequence>
<dbReference type="PROSITE" id="PS00216">
    <property type="entry name" value="SUGAR_TRANSPORT_1"/>
    <property type="match status" value="1"/>
</dbReference>
<evidence type="ECO:0000256" key="4">
    <source>
        <dbReference type="ARBA" id="ARBA00023136"/>
    </source>
</evidence>
<dbReference type="PANTHER" id="PTHR23528">
    <property type="match status" value="1"/>
</dbReference>
<name>A0A2M8QET2_9CHLR</name>
<keyword evidence="3 5" id="KW-1133">Transmembrane helix</keyword>
<organism evidence="7 8">
    <name type="scientific">Candidatus Thermofonsia Clade 3 bacterium</name>
    <dbReference type="NCBI Taxonomy" id="2364212"/>
    <lineage>
        <taxon>Bacteria</taxon>
        <taxon>Bacillati</taxon>
        <taxon>Chloroflexota</taxon>
        <taxon>Candidatus Thermofontia</taxon>
        <taxon>Candidatus Thermofonsia Clade 3</taxon>
    </lineage>
</organism>
<dbReference type="AlphaFoldDB" id="A0A2M8QET2"/>
<dbReference type="InterPro" id="IPR005829">
    <property type="entry name" value="Sugar_transporter_CS"/>
</dbReference>
<feature type="domain" description="Major facilitator superfamily (MFS) profile" evidence="6">
    <location>
        <begin position="11"/>
        <end position="426"/>
    </location>
</feature>
<dbReference type="PANTHER" id="PTHR23528:SF1">
    <property type="entry name" value="MAJOR FACILITATOR SUPERFAMILY (MFS) PROFILE DOMAIN-CONTAINING PROTEIN"/>
    <property type="match status" value="1"/>
</dbReference>
<dbReference type="SUPFAM" id="SSF103473">
    <property type="entry name" value="MFS general substrate transporter"/>
    <property type="match status" value="1"/>
</dbReference>
<proteinExistence type="predicted"/>
<dbReference type="EMBL" id="PGTN01000018">
    <property type="protein sequence ID" value="PJF48310.1"/>
    <property type="molecule type" value="Genomic_DNA"/>
</dbReference>
<evidence type="ECO:0000256" key="2">
    <source>
        <dbReference type="ARBA" id="ARBA00022692"/>
    </source>
</evidence>
<dbReference type="GO" id="GO:0022857">
    <property type="term" value="F:transmembrane transporter activity"/>
    <property type="evidence" value="ECO:0007669"/>
    <property type="project" value="InterPro"/>
</dbReference>
<evidence type="ECO:0000256" key="1">
    <source>
        <dbReference type="ARBA" id="ARBA00004651"/>
    </source>
</evidence>
<feature type="transmembrane region" description="Helical" evidence="5">
    <location>
        <begin position="307"/>
        <end position="325"/>
    </location>
</feature>
<comment type="caution">
    <text evidence="7">The sequence shown here is derived from an EMBL/GenBank/DDBJ whole genome shotgun (WGS) entry which is preliminary data.</text>
</comment>
<feature type="transmembrane region" description="Helical" evidence="5">
    <location>
        <begin position="364"/>
        <end position="383"/>
    </location>
</feature>
<feature type="transmembrane region" description="Helical" evidence="5">
    <location>
        <begin position="53"/>
        <end position="74"/>
    </location>
</feature>
<feature type="transmembrane region" description="Helical" evidence="5">
    <location>
        <begin position="95"/>
        <end position="121"/>
    </location>
</feature>
<dbReference type="InterPro" id="IPR036259">
    <property type="entry name" value="MFS_trans_sf"/>
</dbReference>
<evidence type="ECO:0000313" key="8">
    <source>
        <dbReference type="Proteomes" id="UP000230790"/>
    </source>
</evidence>
<dbReference type="Proteomes" id="UP000230790">
    <property type="component" value="Unassembled WGS sequence"/>
</dbReference>
<reference evidence="7 8" key="1">
    <citation type="submission" date="2017-11" db="EMBL/GenBank/DDBJ databases">
        <title>Evolution of Phototrophy in the Chloroflexi Phylum Driven by Horizontal Gene Transfer.</title>
        <authorList>
            <person name="Ward L.M."/>
            <person name="Hemp J."/>
            <person name="Shih P.M."/>
            <person name="Mcglynn S.E."/>
            <person name="Fischer W."/>
        </authorList>
    </citation>
    <scope>NUCLEOTIDE SEQUENCE [LARGE SCALE GENOMIC DNA]</scope>
    <source>
        <strain evidence="7">JP3_7</strain>
    </source>
</reference>
<keyword evidence="4 5" id="KW-0472">Membrane</keyword>
<feature type="transmembrane region" description="Helical" evidence="5">
    <location>
        <begin position="181"/>
        <end position="204"/>
    </location>
</feature>
<feature type="transmembrane region" description="Helical" evidence="5">
    <location>
        <begin position="246"/>
        <end position="263"/>
    </location>
</feature>
<dbReference type="InterPro" id="IPR020846">
    <property type="entry name" value="MFS_dom"/>
</dbReference>